<name>A0A4R3KWC4_9SPHI</name>
<keyword evidence="1" id="KW-0732">Signal</keyword>
<protein>
    <submittedName>
        <fullName evidence="2">Uncharacterized protein</fullName>
    </submittedName>
</protein>
<dbReference type="RefSeq" id="WP_262709584.1">
    <property type="nucleotide sequence ID" value="NZ_CP042432.1"/>
</dbReference>
<evidence type="ECO:0000313" key="2">
    <source>
        <dbReference type="EMBL" id="TCS90067.1"/>
    </source>
</evidence>
<dbReference type="EMBL" id="SMAD01000001">
    <property type="protein sequence ID" value="TCS90067.1"/>
    <property type="molecule type" value="Genomic_DNA"/>
</dbReference>
<dbReference type="AlphaFoldDB" id="A0A4R3KWC4"/>
<evidence type="ECO:0000256" key="1">
    <source>
        <dbReference type="SAM" id="SignalP"/>
    </source>
</evidence>
<reference evidence="2 3" key="1">
    <citation type="submission" date="2019-03" db="EMBL/GenBank/DDBJ databases">
        <title>Genomic Encyclopedia of Type Strains, Phase IV (KMG-IV): sequencing the most valuable type-strain genomes for metagenomic binning, comparative biology and taxonomic classification.</title>
        <authorList>
            <person name="Goeker M."/>
        </authorList>
    </citation>
    <scope>NUCLEOTIDE SEQUENCE [LARGE SCALE GENOMIC DNA]</scope>
    <source>
        <strain evidence="2 3">DSM 21100</strain>
    </source>
</reference>
<feature type="signal peptide" evidence="1">
    <location>
        <begin position="1"/>
        <end position="25"/>
    </location>
</feature>
<keyword evidence="3" id="KW-1185">Reference proteome</keyword>
<sequence length="41" mass="4534">MKTKIRQFMTSMGPLLFCLFTGTVAFSQEATTITGKVTSIF</sequence>
<comment type="caution">
    <text evidence="2">The sequence shown here is derived from an EMBL/GenBank/DDBJ whole genome shotgun (WGS) entry which is preliminary data.</text>
</comment>
<proteinExistence type="predicted"/>
<organism evidence="2 3">
    <name type="scientific">Anseongella ginsenosidimutans</name>
    <dbReference type="NCBI Taxonomy" id="496056"/>
    <lineage>
        <taxon>Bacteria</taxon>
        <taxon>Pseudomonadati</taxon>
        <taxon>Bacteroidota</taxon>
        <taxon>Sphingobacteriia</taxon>
        <taxon>Sphingobacteriales</taxon>
        <taxon>Sphingobacteriaceae</taxon>
        <taxon>Anseongella</taxon>
    </lineage>
</organism>
<gene>
    <name evidence="2" type="ORF">EDD80_101265</name>
</gene>
<feature type="chain" id="PRO_5020511032" evidence="1">
    <location>
        <begin position="26"/>
        <end position="41"/>
    </location>
</feature>
<dbReference type="Proteomes" id="UP000295807">
    <property type="component" value="Unassembled WGS sequence"/>
</dbReference>
<evidence type="ECO:0000313" key="3">
    <source>
        <dbReference type="Proteomes" id="UP000295807"/>
    </source>
</evidence>
<accession>A0A4R3KWC4</accession>